<dbReference type="Gene3D" id="3.40.50.880">
    <property type="match status" value="1"/>
</dbReference>
<comment type="caution">
    <text evidence="2">The sequence shown here is derived from an EMBL/GenBank/DDBJ whole genome shotgun (WGS) entry which is preliminary data.</text>
</comment>
<dbReference type="Pfam" id="PF00117">
    <property type="entry name" value="GATase"/>
    <property type="match status" value="1"/>
</dbReference>
<dbReference type="PROSITE" id="PS51273">
    <property type="entry name" value="GATASE_TYPE_1"/>
    <property type="match status" value="1"/>
</dbReference>
<dbReference type="InterPro" id="IPR029062">
    <property type="entry name" value="Class_I_gatase-like"/>
</dbReference>
<feature type="domain" description="Glutamine amidotransferase" evidence="1">
    <location>
        <begin position="24"/>
        <end position="174"/>
    </location>
</feature>
<evidence type="ECO:0000313" key="3">
    <source>
        <dbReference type="Proteomes" id="UP001595579"/>
    </source>
</evidence>
<name>A0ABV7LTZ1_9GAMM</name>
<dbReference type="InterPro" id="IPR044992">
    <property type="entry name" value="ChyE-like"/>
</dbReference>
<sequence length="229" mass="25726">MKISSAILLLHNHQDSAGTLPELLDSLSIESEMAYVDQPLPAPTEEQLVVVMGSIESAYDHTLPWLSGELEWLKSLTDRNQPVLGICFGSQLLARALGGETYRNHAAEIGWIPVTTTDSRMLSSGPWFNFHFDAFHTPARATLLASTGMAHQAFIHRRQIGVQFHPEITPEMFDSWLAAWDATESGRAYLARSGDMPTRLRQQIVDHEKDNRKRFKDFLISAIEHMTAN</sequence>
<organism evidence="2 3">
    <name type="scientific">Litchfieldella rifensis</name>
    <dbReference type="NCBI Taxonomy" id="762643"/>
    <lineage>
        <taxon>Bacteria</taxon>
        <taxon>Pseudomonadati</taxon>
        <taxon>Pseudomonadota</taxon>
        <taxon>Gammaproteobacteria</taxon>
        <taxon>Oceanospirillales</taxon>
        <taxon>Halomonadaceae</taxon>
        <taxon>Litchfieldella</taxon>
    </lineage>
</organism>
<evidence type="ECO:0000313" key="2">
    <source>
        <dbReference type="EMBL" id="MFC3285918.1"/>
    </source>
</evidence>
<dbReference type="CDD" id="cd01741">
    <property type="entry name" value="GATase1_1"/>
    <property type="match status" value="1"/>
</dbReference>
<dbReference type="PANTHER" id="PTHR42695">
    <property type="entry name" value="GLUTAMINE AMIDOTRANSFERASE YLR126C-RELATED"/>
    <property type="match status" value="1"/>
</dbReference>
<accession>A0ABV7LTZ1</accession>
<evidence type="ECO:0000259" key="1">
    <source>
        <dbReference type="Pfam" id="PF00117"/>
    </source>
</evidence>
<dbReference type="SUPFAM" id="SSF52317">
    <property type="entry name" value="Class I glutamine amidotransferase-like"/>
    <property type="match status" value="1"/>
</dbReference>
<keyword evidence="2" id="KW-0315">Glutamine amidotransferase</keyword>
<reference evidence="3" key="1">
    <citation type="journal article" date="2019" name="Int. J. Syst. Evol. Microbiol.">
        <title>The Global Catalogue of Microorganisms (GCM) 10K type strain sequencing project: providing services to taxonomists for standard genome sequencing and annotation.</title>
        <authorList>
            <consortium name="The Broad Institute Genomics Platform"/>
            <consortium name="The Broad Institute Genome Sequencing Center for Infectious Disease"/>
            <person name="Wu L."/>
            <person name="Ma J."/>
        </authorList>
    </citation>
    <scope>NUCLEOTIDE SEQUENCE [LARGE SCALE GENOMIC DNA]</scope>
    <source>
        <strain evidence="3">CECT 7698</strain>
    </source>
</reference>
<dbReference type="PANTHER" id="PTHR42695:SF5">
    <property type="entry name" value="GLUTAMINE AMIDOTRANSFERASE YLR126C-RELATED"/>
    <property type="match status" value="1"/>
</dbReference>
<proteinExistence type="predicted"/>
<protein>
    <submittedName>
        <fullName evidence="2">Type 1 glutamine amidotransferase</fullName>
    </submittedName>
</protein>
<dbReference type="EMBL" id="JBHRUG010000048">
    <property type="protein sequence ID" value="MFC3285918.1"/>
    <property type="molecule type" value="Genomic_DNA"/>
</dbReference>
<dbReference type="Proteomes" id="UP001595579">
    <property type="component" value="Unassembled WGS sequence"/>
</dbReference>
<dbReference type="InterPro" id="IPR017926">
    <property type="entry name" value="GATASE"/>
</dbReference>
<keyword evidence="3" id="KW-1185">Reference proteome</keyword>
<gene>
    <name evidence="2" type="ORF">ACFOEV_20155</name>
</gene>
<dbReference type="RefSeq" id="WP_386776688.1">
    <property type="nucleotide sequence ID" value="NZ_JBHRUG010000048.1"/>
</dbReference>